<evidence type="ECO:0000313" key="4">
    <source>
        <dbReference type="Proteomes" id="UP000596660"/>
    </source>
</evidence>
<dbReference type="PANTHER" id="PTHR48258">
    <property type="entry name" value="DUF4218 DOMAIN-CONTAINING PROTEIN-RELATED"/>
    <property type="match status" value="1"/>
</dbReference>
<reference evidence="3" key="2">
    <citation type="submission" date="2021-03" db="UniProtKB">
        <authorList>
            <consortium name="EnsemblPlants"/>
        </authorList>
    </citation>
    <scope>IDENTIFICATION</scope>
</reference>
<protein>
    <recommendedName>
        <fullName evidence="5">Transposase-associated domain-containing protein</fullName>
    </recommendedName>
</protein>
<dbReference type="EnsemblPlants" id="AUR62035502-RA">
    <property type="protein sequence ID" value="AUR62035502-RA:cds"/>
    <property type="gene ID" value="AUR62035502"/>
</dbReference>
<dbReference type="PANTHER" id="PTHR48258:SF3">
    <property type="entry name" value="FK506-BINDING PROTEIN 4-LIKE ISOFORM X1"/>
    <property type="match status" value="1"/>
</dbReference>
<evidence type="ECO:0000313" key="3">
    <source>
        <dbReference type="EnsemblPlants" id="AUR62035502-RA:cds"/>
    </source>
</evidence>
<dbReference type="Proteomes" id="UP000596660">
    <property type="component" value="Unplaced"/>
</dbReference>
<evidence type="ECO:0008006" key="5">
    <source>
        <dbReference type="Google" id="ProtNLM"/>
    </source>
</evidence>
<feature type="domain" description="DUF4216" evidence="1">
    <location>
        <begin position="195"/>
        <end position="260"/>
    </location>
</feature>
<dbReference type="InterPro" id="IPR029480">
    <property type="entry name" value="Transpos_assoc"/>
</dbReference>
<accession>A0A803MUJ0</accession>
<sequence>MQYKKSDPRYKIGVKEFLEFAFSQKNAKAVVPCPCVKCNNERRKCRDEIELDLLKFGIVKSYTRWLRHGERVDDSTILDNIIDESNEYQLHEHDVMSDMLHDAFGVQSDNVVGDETIGVTILSKDNHPSATTNLRALAQGPDRAVISVNDYMVNGFMFRAKDSERGRETQNSGIVVNGETGSSTLDYYGLLQEIIEVQYLGGNRVTLFKCDWWDVHSHGRGINSDCFDFVSVNTSKLLANDPYILATQAHQVFYVNDVLKPN</sequence>
<reference evidence="3" key="1">
    <citation type="journal article" date="2017" name="Nature">
        <title>The genome of Chenopodium quinoa.</title>
        <authorList>
            <person name="Jarvis D.E."/>
            <person name="Ho Y.S."/>
            <person name="Lightfoot D.J."/>
            <person name="Schmoeckel S.M."/>
            <person name="Li B."/>
            <person name="Borm T.J.A."/>
            <person name="Ohyanagi H."/>
            <person name="Mineta K."/>
            <person name="Michell C.T."/>
            <person name="Saber N."/>
            <person name="Kharbatia N.M."/>
            <person name="Rupper R.R."/>
            <person name="Sharp A.R."/>
            <person name="Dally N."/>
            <person name="Boughton B.A."/>
            <person name="Woo Y.H."/>
            <person name="Gao G."/>
            <person name="Schijlen E.G.W.M."/>
            <person name="Guo X."/>
            <person name="Momin A.A."/>
            <person name="Negrao S."/>
            <person name="Al-Babili S."/>
            <person name="Gehring C."/>
            <person name="Roessner U."/>
            <person name="Jung C."/>
            <person name="Murphy K."/>
            <person name="Arold S.T."/>
            <person name="Gojobori T."/>
            <person name="van der Linden C.G."/>
            <person name="van Loo E.N."/>
            <person name="Jellen E.N."/>
            <person name="Maughan P.J."/>
            <person name="Tester M."/>
        </authorList>
    </citation>
    <scope>NUCLEOTIDE SEQUENCE [LARGE SCALE GENOMIC DNA]</scope>
    <source>
        <strain evidence="3">cv. PI 614886</strain>
    </source>
</reference>
<feature type="domain" description="Transposase-associated" evidence="2">
    <location>
        <begin position="3"/>
        <end position="70"/>
    </location>
</feature>
<name>A0A803MUJ0_CHEQI</name>
<dbReference type="Pfam" id="PF13963">
    <property type="entry name" value="Transpos_assoc"/>
    <property type="match status" value="1"/>
</dbReference>
<keyword evidence="4" id="KW-1185">Reference proteome</keyword>
<dbReference type="InterPro" id="IPR025312">
    <property type="entry name" value="DUF4216"/>
</dbReference>
<dbReference type="Pfam" id="PF13952">
    <property type="entry name" value="DUF4216"/>
    <property type="match status" value="1"/>
</dbReference>
<organism evidence="3 4">
    <name type="scientific">Chenopodium quinoa</name>
    <name type="common">Quinoa</name>
    <dbReference type="NCBI Taxonomy" id="63459"/>
    <lineage>
        <taxon>Eukaryota</taxon>
        <taxon>Viridiplantae</taxon>
        <taxon>Streptophyta</taxon>
        <taxon>Embryophyta</taxon>
        <taxon>Tracheophyta</taxon>
        <taxon>Spermatophyta</taxon>
        <taxon>Magnoliopsida</taxon>
        <taxon>eudicotyledons</taxon>
        <taxon>Gunneridae</taxon>
        <taxon>Pentapetalae</taxon>
        <taxon>Caryophyllales</taxon>
        <taxon>Chenopodiaceae</taxon>
        <taxon>Chenopodioideae</taxon>
        <taxon>Atripliceae</taxon>
        <taxon>Chenopodium</taxon>
    </lineage>
</organism>
<evidence type="ECO:0000259" key="2">
    <source>
        <dbReference type="Pfam" id="PF13963"/>
    </source>
</evidence>
<dbReference type="AlphaFoldDB" id="A0A803MUJ0"/>
<evidence type="ECO:0000259" key="1">
    <source>
        <dbReference type="Pfam" id="PF13952"/>
    </source>
</evidence>
<proteinExistence type="predicted"/>
<dbReference type="Gramene" id="AUR62035502-RA">
    <property type="protein sequence ID" value="AUR62035502-RA:cds"/>
    <property type="gene ID" value="AUR62035502"/>
</dbReference>